<proteinExistence type="predicted"/>
<organism evidence="1 2">
    <name type="scientific">Geothermobacter ehrlichii</name>
    <dbReference type="NCBI Taxonomy" id="213224"/>
    <lineage>
        <taxon>Bacteria</taxon>
        <taxon>Pseudomonadati</taxon>
        <taxon>Thermodesulfobacteriota</taxon>
        <taxon>Desulfuromonadia</taxon>
        <taxon>Desulfuromonadales</taxon>
        <taxon>Geothermobacteraceae</taxon>
        <taxon>Geothermobacter</taxon>
    </lineage>
</organism>
<accession>A0A5D3WHA0</accession>
<protein>
    <submittedName>
        <fullName evidence="1">Uncharacterized protein</fullName>
    </submittedName>
</protein>
<comment type="caution">
    <text evidence="1">The sequence shown here is derived from an EMBL/GenBank/DDBJ whole genome shotgun (WGS) entry which is preliminary data.</text>
</comment>
<dbReference type="Proteomes" id="UP000324159">
    <property type="component" value="Unassembled WGS sequence"/>
</dbReference>
<evidence type="ECO:0000313" key="1">
    <source>
        <dbReference type="EMBL" id="TYO95859.1"/>
    </source>
</evidence>
<dbReference type="AlphaFoldDB" id="A0A5D3WHA0"/>
<sequence>MHRNLVTAGDGATAADNAWRTATLVDDLLRGRLDLGRLLAAPPGPACSPSPDNSPNLPAQIGALLCRFNAALRAGLAGRNGDGAPLGEQELIAAEAGELALDTLATGSLDWLTGRLAAAGAAHHQEMLLAHFWCGRALTRNLARLQDLGDALDLAPERMSALQQEAARLRQAGASGRLRQLEVIQALILPALARRETPGFAWPRPLRPPILPGLLERHLRYAERASRQLARDLARLRRAYRQGLEHKQRLLGRLTVMAAELYAMSAVLLYAASRQGPSGCEPLADLFCRQARRRVATWRRALYHNDDQFAYDRALDVLAGHYPWLEPFSSRRQVTSR</sequence>
<gene>
    <name evidence="1" type="ORF">EDC39_11666</name>
</gene>
<keyword evidence="2" id="KW-1185">Reference proteome</keyword>
<evidence type="ECO:0000313" key="2">
    <source>
        <dbReference type="Proteomes" id="UP000324159"/>
    </source>
</evidence>
<reference evidence="1 2" key="1">
    <citation type="submission" date="2019-07" db="EMBL/GenBank/DDBJ databases">
        <title>Genomic Encyclopedia of Type Strains, Phase IV (KMG-IV): sequencing the most valuable type-strain genomes for metagenomic binning, comparative biology and taxonomic classification.</title>
        <authorList>
            <person name="Goeker M."/>
        </authorList>
    </citation>
    <scope>NUCLEOTIDE SEQUENCE [LARGE SCALE GENOMIC DNA]</scope>
    <source>
        <strain evidence="1 2">SS015</strain>
    </source>
</reference>
<dbReference type="Gene3D" id="1.20.140.10">
    <property type="entry name" value="Butyryl-CoA Dehydrogenase, subunit A, domain 3"/>
    <property type="match status" value="1"/>
</dbReference>
<name>A0A5D3WHA0_9BACT</name>
<dbReference type="RefSeq" id="WP_187426816.1">
    <property type="nucleotide sequence ID" value="NZ_VNIB01000016.1"/>
</dbReference>
<dbReference type="EMBL" id="VNIB01000016">
    <property type="protein sequence ID" value="TYO95859.1"/>
    <property type="molecule type" value="Genomic_DNA"/>
</dbReference>